<evidence type="ECO:0000313" key="10">
    <source>
        <dbReference type="Proteomes" id="UP000236654"/>
    </source>
</evidence>
<dbReference type="EC" id="3.4.21.89" evidence="3 7"/>
<evidence type="ECO:0000256" key="6">
    <source>
        <dbReference type="PIRSR" id="PIRSR600223-1"/>
    </source>
</evidence>
<evidence type="ECO:0000256" key="7">
    <source>
        <dbReference type="RuleBase" id="RU362042"/>
    </source>
</evidence>
<dbReference type="OrthoDB" id="9802919at2"/>
<sequence>MSALYFYLFFLFYPYIAMWWKSFPKAGRKSWEAFIPGYNYAIASKIAGQQAWWALLMIIPGIHIIMWMIFNVSYIRKHGFFSLWDTLQGIFFPFIIMSKIANDENIKPEFTTDWENQKDIERRKNGDHLVLFLTLPIIGHLVALTLGALQKKKKGRKTIIKEWGDSILFALIAASAIRTYVFEPFQIPTGSMEKTLLVGDFLVVNKVAYGSKVPVTPLSFPLVHNTIPWINVKSYTQIEKLEYTRLPGWTDVQNYDVVVFNYPSGDTAVYDPRMPNGLMGHDYHGIVNSEARRLFEESIDRNKIPNSNALLQERRKKLSTQYNGQVLDSVMQLEAQKLDRNLQKKIEGIYGEFIDNIDFWKNKARHEIAVNKRTFSNGEGRMIDHYGVVYRPVDKRENYIKRCIGIAGDSIEIRDAQVYVNGKKAPIFEYQNLQFRVKNINIPSPRVMKAKYGLEINRDYYNNGQVMNLTASELDMLKKDYPDAIFELVNPQRKNVKQQSASEKVNNLNYYPKSFNHNNTVANFESFWVPKKGVTIELTPHNVAWYERVITAYELHDFEEKDGAYYIDGKKTSTYTFEMNYYWMMGDNRYNSADSRVWGFVPEDHIVGKASMVWYSKDPNGGVRWNRLFTGIK</sequence>
<dbReference type="PANTHER" id="PTHR43390">
    <property type="entry name" value="SIGNAL PEPTIDASE I"/>
    <property type="match status" value="1"/>
</dbReference>
<reference evidence="9 10" key="1">
    <citation type="submission" date="2017-12" db="EMBL/GenBank/DDBJ databases">
        <title>The draft genome sequence of Brumimicrobium saltpan LHR20.</title>
        <authorList>
            <person name="Do Z.-J."/>
            <person name="Luo H.-R."/>
        </authorList>
    </citation>
    <scope>NUCLEOTIDE SEQUENCE [LARGE SCALE GENOMIC DNA]</scope>
    <source>
        <strain evidence="9 10">LHR20</strain>
    </source>
</reference>
<dbReference type="PANTHER" id="PTHR43390:SF1">
    <property type="entry name" value="CHLOROPLAST PROCESSING PEPTIDASE"/>
    <property type="match status" value="1"/>
</dbReference>
<dbReference type="NCBIfam" id="TIGR02227">
    <property type="entry name" value="sigpep_I_bact"/>
    <property type="match status" value="1"/>
</dbReference>
<dbReference type="GO" id="GO:0009003">
    <property type="term" value="F:signal peptidase activity"/>
    <property type="evidence" value="ECO:0007669"/>
    <property type="project" value="UniProtKB-EC"/>
</dbReference>
<comment type="caution">
    <text evidence="7">Lacks conserved residue(s) required for the propagation of feature annotation.</text>
</comment>
<evidence type="ECO:0000256" key="3">
    <source>
        <dbReference type="ARBA" id="ARBA00013208"/>
    </source>
</evidence>
<comment type="caution">
    <text evidence="9">The sequence shown here is derived from an EMBL/GenBank/DDBJ whole genome shotgun (WGS) entry which is preliminary data.</text>
</comment>
<dbReference type="InterPro" id="IPR000223">
    <property type="entry name" value="Pept_S26A_signal_pept_1"/>
</dbReference>
<dbReference type="EMBL" id="PJNI01000002">
    <property type="protein sequence ID" value="PKR81737.1"/>
    <property type="molecule type" value="Genomic_DNA"/>
</dbReference>
<keyword evidence="7" id="KW-1133">Transmembrane helix</keyword>
<evidence type="ECO:0000259" key="8">
    <source>
        <dbReference type="Pfam" id="PF10502"/>
    </source>
</evidence>
<dbReference type="PROSITE" id="PS00761">
    <property type="entry name" value="SPASE_I_3"/>
    <property type="match status" value="1"/>
</dbReference>
<feature type="transmembrane region" description="Helical" evidence="7">
    <location>
        <begin position="162"/>
        <end position="182"/>
    </location>
</feature>
<dbReference type="InterPro" id="IPR019758">
    <property type="entry name" value="Pept_S26A_signal_pept_1_CS"/>
</dbReference>
<dbReference type="RefSeq" id="WP_101333751.1">
    <property type="nucleotide sequence ID" value="NZ_PJNI01000002.1"/>
</dbReference>
<dbReference type="Proteomes" id="UP000236654">
    <property type="component" value="Unassembled WGS sequence"/>
</dbReference>
<feature type="domain" description="Peptidase S26" evidence="8">
    <location>
        <begin position="577"/>
        <end position="615"/>
    </location>
</feature>
<dbReference type="InterPro" id="IPR019533">
    <property type="entry name" value="Peptidase_S26"/>
</dbReference>
<keyword evidence="10" id="KW-1185">Reference proteome</keyword>
<evidence type="ECO:0000256" key="5">
    <source>
        <dbReference type="ARBA" id="ARBA00022801"/>
    </source>
</evidence>
<dbReference type="Gene3D" id="2.10.109.10">
    <property type="entry name" value="Umud Fragment, subunit A"/>
    <property type="match status" value="2"/>
</dbReference>
<dbReference type="Pfam" id="PF18936">
    <property type="entry name" value="DUF5684"/>
    <property type="match status" value="1"/>
</dbReference>
<dbReference type="AlphaFoldDB" id="A0A2I0R580"/>
<comment type="catalytic activity">
    <reaction evidence="1 7">
        <text>Cleavage of hydrophobic, N-terminal signal or leader sequences from secreted and periplasmic proteins.</text>
        <dbReference type="EC" id="3.4.21.89"/>
    </reaction>
</comment>
<feature type="transmembrane region" description="Helical" evidence="7">
    <location>
        <begin position="6"/>
        <end position="23"/>
    </location>
</feature>
<keyword evidence="5 7" id="KW-0378">Hydrolase</keyword>
<evidence type="ECO:0000256" key="4">
    <source>
        <dbReference type="ARBA" id="ARBA00019232"/>
    </source>
</evidence>
<dbReference type="CDD" id="cd06530">
    <property type="entry name" value="S26_SPase_I"/>
    <property type="match status" value="2"/>
</dbReference>
<evidence type="ECO:0000256" key="2">
    <source>
        <dbReference type="ARBA" id="ARBA00009370"/>
    </source>
</evidence>
<keyword evidence="7" id="KW-0645">Protease</keyword>
<feature type="transmembrane region" description="Helical" evidence="7">
    <location>
        <begin position="51"/>
        <end position="70"/>
    </location>
</feature>
<organism evidence="9 10">
    <name type="scientific">Brumimicrobium salinarum</name>
    <dbReference type="NCBI Taxonomy" id="2058658"/>
    <lineage>
        <taxon>Bacteria</taxon>
        <taxon>Pseudomonadati</taxon>
        <taxon>Bacteroidota</taxon>
        <taxon>Flavobacteriia</taxon>
        <taxon>Flavobacteriales</taxon>
        <taxon>Crocinitomicaceae</taxon>
        <taxon>Brumimicrobium</taxon>
    </lineage>
</organism>
<keyword evidence="7" id="KW-0472">Membrane</keyword>
<name>A0A2I0R580_9FLAO</name>
<protein>
    <recommendedName>
        <fullName evidence="4 7">Signal peptidase I</fullName>
        <ecNumber evidence="3 7">3.4.21.89</ecNumber>
    </recommendedName>
</protein>
<dbReference type="GO" id="GO:0016020">
    <property type="term" value="C:membrane"/>
    <property type="evidence" value="ECO:0007669"/>
    <property type="project" value="UniProtKB-SubCell"/>
</dbReference>
<dbReference type="GO" id="GO:0006465">
    <property type="term" value="P:signal peptide processing"/>
    <property type="evidence" value="ECO:0007669"/>
    <property type="project" value="InterPro"/>
</dbReference>
<feature type="domain" description="Peptidase S26" evidence="8">
    <location>
        <begin position="388"/>
        <end position="426"/>
    </location>
</feature>
<feature type="domain" description="Peptidase S26" evidence="8">
    <location>
        <begin position="161"/>
        <end position="266"/>
    </location>
</feature>
<evidence type="ECO:0000256" key="1">
    <source>
        <dbReference type="ARBA" id="ARBA00000677"/>
    </source>
</evidence>
<proteinExistence type="inferred from homology"/>
<accession>A0A2I0R580</accession>
<dbReference type="PRINTS" id="PR00727">
    <property type="entry name" value="LEADERPTASE"/>
</dbReference>
<feature type="active site" evidence="6">
    <location>
        <position position="191"/>
    </location>
</feature>
<gene>
    <name evidence="9" type="primary">lepB</name>
    <name evidence="9" type="ORF">CW751_04215</name>
</gene>
<comment type="subcellular location">
    <subcellularLocation>
        <location evidence="7">Membrane</location>
        <topology evidence="7">Single-pass type II membrane protein</topology>
    </subcellularLocation>
</comment>
<dbReference type="InterPro" id="IPR043739">
    <property type="entry name" value="DUF5684"/>
</dbReference>
<dbReference type="SUPFAM" id="SSF51306">
    <property type="entry name" value="LexA/Signal peptidase"/>
    <property type="match status" value="2"/>
</dbReference>
<feature type="active site" evidence="6">
    <location>
        <position position="401"/>
    </location>
</feature>
<comment type="similarity">
    <text evidence="2 7">Belongs to the peptidase S26 family.</text>
</comment>
<dbReference type="InterPro" id="IPR036286">
    <property type="entry name" value="LexA/Signal_pep-like_sf"/>
</dbReference>
<feature type="transmembrane region" description="Helical" evidence="7">
    <location>
        <begin position="129"/>
        <end position="150"/>
    </location>
</feature>
<dbReference type="Pfam" id="PF10502">
    <property type="entry name" value="Peptidase_S26"/>
    <property type="match status" value="3"/>
</dbReference>
<dbReference type="GO" id="GO:0004252">
    <property type="term" value="F:serine-type endopeptidase activity"/>
    <property type="evidence" value="ECO:0007669"/>
    <property type="project" value="InterPro"/>
</dbReference>
<evidence type="ECO:0000313" key="9">
    <source>
        <dbReference type="EMBL" id="PKR81737.1"/>
    </source>
</evidence>
<keyword evidence="7" id="KW-0812">Transmembrane</keyword>